<organism evidence="2 3">
    <name type="scientific">Cylindrobasidium torrendii FP15055 ss-10</name>
    <dbReference type="NCBI Taxonomy" id="1314674"/>
    <lineage>
        <taxon>Eukaryota</taxon>
        <taxon>Fungi</taxon>
        <taxon>Dikarya</taxon>
        <taxon>Basidiomycota</taxon>
        <taxon>Agaricomycotina</taxon>
        <taxon>Agaricomycetes</taxon>
        <taxon>Agaricomycetidae</taxon>
        <taxon>Agaricales</taxon>
        <taxon>Marasmiineae</taxon>
        <taxon>Physalacriaceae</taxon>
        <taxon>Cylindrobasidium</taxon>
    </lineage>
</organism>
<evidence type="ECO:0000313" key="2">
    <source>
        <dbReference type="EMBL" id="KIY63949.1"/>
    </source>
</evidence>
<evidence type="ECO:0000256" key="1">
    <source>
        <dbReference type="SAM" id="SignalP"/>
    </source>
</evidence>
<gene>
    <name evidence="2" type="ORF">CYLTODRAFT_457655</name>
</gene>
<feature type="chain" id="PRO_5002316617" evidence="1">
    <location>
        <begin position="19"/>
        <end position="97"/>
    </location>
</feature>
<accession>A0A0D7B1A9</accession>
<dbReference type="AlphaFoldDB" id="A0A0D7B1A9"/>
<evidence type="ECO:0000313" key="3">
    <source>
        <dbReference type="Proteomes" id="UP000054007"/>
    </source>
</evidence>
<sequence length="97" mass="10670">MLLVPDLNIALVLAFAEAKSATNQTEPSAIFALNVRWIQASRGSHRGDMVCDLLRRACWYVFINISLSLFDIFDNADLALALQFIGPSLLRASCTPS</sequence>
<dbReference type="Proteomes" id="UP000054007">
    <property type="component" value="Unassembled WGS sequence"/>
</dbReference>
<feature type="signal peptide" evidence="1">
    <location>
        <begin position="1"/>
        <end position="18"/>
    </location>
</feature>
<name>A0A0D7B1A9_9AGAR</name>
<protein>
    <submittedName>
        <fullName evidence="2">Uncharacterized protein</fullName>
    </submittedName>
</protein>
<proteinExistence type="predicted"/>
<dbReference type="EMBL" id="KN880662">
    <property type="protein sequence ID" value="KIY63949.1"/>
    <property type="molecule type" value="Genomic_DNA"/>
</dbReference>
<keyword evidence="1" id="KW-0732">Signal</keyword>
<keyword evidence="3" id="KW-1185">Reference proteome</keyword>
<reference evidence="2 3" key="1">
    <citation type="journal article" date="2015" name="Fungal Genet. Biol.">
        <title>Evolution of novel wood decay mechanisms in Agaricales revealed by the genome sequences of Fistulina hepatica and Cylindrobasidium torrendii.</title>
        <authorList>
            <person name="Floudas D."/>
            <person name="Held B.W."/>
            <person name="Riley R."/>
            <person name="Nagy L.G."/>
            <person name="Koehler G."/>
            <person name="Ransdell A.S."/>
            <person name="Younus H."/>
            <person name="Chow J."/>
            <person name="Chiniquy J."/>
            <person name="Lipzen A."/>
            <person name="Tritt A."/>
            <person name="Sun H."/>
            <person name="Haridas S."/>
            <person name="LaButti K."/>
            <person name="Ohm R.A."/>
            <person name="Kues U."/>
            <person name="Blanchette R.A."/>
            <person name="Grigoriev I.V."/>
            <person name="Minto R.E."/>
            <person name="Hibbett D.S."/>
        </authorList>
    </citation>
    <scope>NUCLEOTIDE SEQUENCE [LARGE SCALE GENOMIC DNA]</scope>
    <source>
        <strain evidence="2 3">FP15055 ss-10</strain>
    </source>
</reference>